<dbReference type="AlphaFoldDB" id="A0AAD6V7L1"/>
<organism evidence="1 2">
    <name type="scientific">Mycena pura</name>
    <dbReference type="NCBI Taxonomy" id="153505"/>
    <lineage>
        <taxon>Eukaryota</taxon>
        <taxon>Fungi</taxon>
        <taxon>Dikarya</taxon>
        <taxon>Basidiomycota</taxon>
        <taxon>Agaricomycotina</taxon>
        <taxon>Agaricomycetes</taxon>
        <taxon>Agaricomycetidae</taxon>
        <taxon>Agaricales</taxon>
        <taxon>Marasmiineae</taxon>
        <taxon>Mycenaceae</taxon>
        <taxon>Mycena</taxon>
    </lineage>
</organism>
<comment type="caution">
    <text evidence="1">The sequence shown here is derived from an EMBL/GenBank/DDBJ whole genome shotgun (WGS) entry which is preliminary data.</text>
</comment>
<dbReference type="EMBL" id="JARJCW010000044">
    <property type="protein sequence ID" value="KAJ7205241.1"/>
    <property type="molecule type" value="Genomic_DNA"/>
</dbReference>
<sequence length="306" mass="34201">MLAERFRRIKLPKGDRLRKVPFVCNVTPQMALRIERNTTVSKGIFYLALCAQERIAFGNCNDHVTGCAINLQMCNVTALQHSRTPVYPYRGRILKTGLGRILSGFFRPKVDFFLSGFGSDLEKIPIFCPDSVSTSKNREKCPEIRENLLKSVQQGLIIVSVILLEIQRISLPLHHYARRSRSYSRLNAGRLGGARAHTVNCFQLVVIDEVDGIFVEVIFVGGEKIRPVGAKANFCPDFGSTSVGKSKNVVRIWYPTSIGINGGPNTAKEEPSQPSTNMHVLDGKRRASDWRGARITIAACWPFMSY</sequence>
<reference evidence="1" key="1">
    <citation type="submission" date="2023-03" db="EMBL/GenBank/DDBJ databases">
        <title>Massive genome expansion in bonnet fungi (Mycena s.s.) driven by repeated elements and novel gene families across ecological guilds.</title>
        <authorList>
            <consortium name="Lawrence Berkeley National Laboratory"/>
            <person name="Harder C.B."/>
            <person name="Miyauchi S."/>
            <person name="Viragh M."/>
            <person name="Kuo A."/>
            <person name="Thoen E."/>
            <person name="Andreopoulos B."/>
            <person name="Lu D."/>
            <person name="Skrede I."/>
            <person name="Drula E."/>
            <person name="Henrissat B."/>
            <person name="Morin E."/>
            <person name="Kohler A."/>
            <person name="Barry K."/>
            <person name="LaButti K."/>
            <person name="Morin E."/>
            <person name="Salamov A."/>
            <person name="Lipzen A."/>
            <person name="Mereny Z."/>
            <person name="Hegedus B."/>
            <person name="Baldrian P."/>
            <person name="Stursova M."/>
            <person name="Weitz H."/>
            <person name="Taylor A."/>
            <person name="Grigoriev I.V."/>
            <person name="Nagy L.G."/>
            <person name="Martin F."/>
            <person name="Kauserud H."/>
        </authorList>
    </citation>
    <scope>NUCLEOTIDE SEQUENCE</scope>
    <source>
        <strain evidence="1">9144</strain>
    </source>
</reference>
<accession>A0AAD6V7L1</accession>
<evidence type="ECO:0000313" key="2">
    <source>
        <dbReference type="Proteomes" id="UP001219525"/>
    </source>
</evidence>
<protein>
    <submittedName>
        <fullName evidence="1">Uncharacterized protein</fullName>
    </submittedName>
</protein>
<name>A0AAD6V7L1_9AGAR</name>
<evidence type="ECO:0000313" key="1">
    <source>
        <dbReference type="EMBL" id="KAJ7205241.1"/>
    </source>
</evidence>
<keyword evidence="2" id="KW-1185">Reference proteome</keyword>
<gene>
    <name evidence="1" type="ORF">GGX14DRAFT_397785</name>
</gene>
<proteinExistence type="predicted"/>
<dbReference type="Proteomes" id="UP001219525">
    <property type="component" value="Unassembled WGS sequence"/>
</dbReference>